<evidence type="ECO:0000256" key="4">
    <source>
        <dbReference type="ARBA" id="ARBA00022630"/>
    </source>
</evidence>
<organism evidence="10 11">
    <name type="scientific">Umbelopsis ramanniana AG</name>
    <dbReference type="NCBI Taxonomy" id="1314678"/>
    <lineage>
        <taxon>Eukaryota</taxon>
        <taxon>Fungi</taxon>
        <taxon>Fungi incertae sedis</taxon>
        <taxon>Mucoromycota</taxon>
        <taxon>Mucoromycotina</taxon>
        <taxon>Umbelopsidomycetes</taxon>
        <taxon>Umbelopsidales</taxon>
        <taxon>Umbelopsidaceae</taxon>
        <taxon>Umbelopsis</taxon>
    </lineage>
</organism>
<dbReference type="RefSeq" id="XP_051449749.1">
    <property type="nucleotide sequence ID" value="XM_051585102.1"/>
</dbReference>
<evidence type="ECO:0000256" key="7">
    <source>
        <dbReference type="ARBA" id="ARBA00023002"/>
    </source>
</evidence>
<dbReference type="GeneID" id="75910452"/>
<dbReference type="InterPro" id="IPR003171">
    <property type="entry name" value="Mehydrof_redctse-like"/>
</dbReference>
<comment type="similarity">
    <text evidence="3">Belongs to the methylenetetrahydrofolate reductase family.</text>
</comment>
<keyword evidence="11" id="KW-1185">Reference proteome</keyword>
<evidence type="ECO:0000259" key="9">
    <source>
        <dbReference type="Pfam" id="PF21895"/>
    </source>
</evidence>
<feature type="domain" description="MTHFR SAM-binding regulatory" evidence="9">
    <location>
        <begin position="323"/>
        <end position="570"/>
    </location>
</feature>
<comment type="caution">
    <text evidence="10">The sequence shown here is derived from an EMBL/GenBank/DDBJ whole genome shotgun (WGS) entry which is preliminary data.</text>
</comment>
<evidence type="ECO:0000256" key="1">
    <source>
        <dbReference type="ARBA" id="ARBA00001974"/>
    </source>
</evidence>
<dbReference type="Pfam" id="PF21895">
    <property type="entry name" value="MTHFR_C"/>
    <property type="match status" value="1"/>
</dbReference>
<dbReference type="GO" id="GO:0071949">
    <property type="term" value="F:FAD binding"/>
    <property type="evidence" value="ECO:0007669"/>
    <property type="project" value="TreeGrafter"/>
</dbReference>
<reference evidence="10" key="2">
    <citation type="journal article" date="2022" name="Proc. Natl. Acad. Sci. U.S.A.">
        <title>Diploid-dominant life cycles characterize the early evolution of Fungi.</title>
        <authorList>
            <person name="Amses K.R."/>
            <person name="Simmons D.R."/>
            <person name="Longcore J.E."/>
            <person name="Mondo S.J."/>
            <person name="Seto K."/>
            <person name="Jeronimo G.H."/>
            <person name="Bonds A.E."/>
            <person name="Quandt C.A."/>
            <person name="Davis W.J."/>
            <person name="Chang Y."/>
            <person name="Federici B.A."/>
            <person name="Kuo A."/>
            <person name="LaButti K."/>
            <person name="Pangilinan J."/>
            <person name="Andreopoulos W."/>
            <person name="Tritt A."/>
            <person name="Riley R."/>
            <person name="Hundley H."/>
            <person name="Johnson J."/>
            <person name="Lipzen A."/>
            <person name="Barry K."/>
            <person name="Lang B.F."/>
            <person name="Cuomo C.A."/>
            <person name="Buchler N.E."/>
            <person name="Grigoriev I.V."/>
            <person name="Spatafora J.W."/>
            <person name="Stajich J.E."/>
            <person name="James T.Y."/>
        </authorList>
    </citation>
    <scope>NUCLEOTIDE SEQUENCE</scope>
    <source>
        <strain evidence="10">AG</strain>
    </source>
</reference>
<dbReference type="CDD" id="cd00537">
    <property type="entry name" value="MTHFR"/>
    <property type="match status" value="1"/>
</dbReference>
<dbReference type="InterPro" id="IPR053806">
    <property type="entry name" value="MTHFR_C"/>
</dbReference>
<dbReference type="AlphaFoldDB" id="A0AAD5HHN9"/>
<dbReference type="EMBL" id="MU620892">
    <property type="protein sequence ID" value="KAI8584745.1"/>
    <property type="molecule type" value="Genomic_DNA"/>
</dbReference>
<gene>
    <name evidence="10" type="ORF">K450DRAFT_217816</name>
</gene>
<name>A0AAD5HHN9_UMBRA</name>
<dbReference type="Proteomes" id="UP001206595">
    <property type="component" value="Unassembled WGS sequence"/>
</dbReference>
<evidence type="ECO:0000313" key="10">
    <source>
        <dbReference type="EMBL" id="KAI8584745.1"/>
    </source>
</evidence>
<evidence type="ECO:0000256" key="3">
    <source>
        <dbReference type="ARBA" id="ARBA00006743"/>
    </source>
</evidence>
<dbReference type="GO" id="GO:0009086">
    <property type="term" value="P:methionine biosynthetic process"/>
    <property type="evidence" value="ECO:0007669"/>
    <property type="project" value="TreeGrafter"/>
</dbReference>
<keyword evidence="5" id="KW-0274">FAD</keyword>
<dbReference type="PANTHER" id="PTHR45754:SF1">
    <property type="entry name" value="METHYLENETETRAHYDROFOLATE REDUCTASE 1"/>
    <property type="match status" value="1"/>
</dbReference>
<dbReference type="InterPro" id="IPR029041">
    <property type="entry name" value="FAD-linked_oxidoreductase-like"/>
</dbReference>
<dbReference type="SUPFAM" id="SSF51730">
    <property type="entry name" value="FAD-linked oxidoreductase"/>
    <property type="match status" value="1"/>
</dbReference>
<evidence type="ECO:0000313" key="11">
    <source>
        <dbReference type="Proteomes" id="UP001206595"/>
    </source>
</evidence>
<evidence type="ECO:0000256" key="5">
    <source>
        <dbReference type="ARBA" id="ARBA00022827"/>
    </source>
</evidence>
<dbReference type="InterPro" id="IPR004621">
    <property type="entry name" value="Fadh2_euk"/>
</dbReference>
<comment type="pathway">
    <text evidence="2 8">One-carbon metabolism; tetrahydrofolate interconversion.</text>
</comment>
<keyword evidence="6" id="KW-0521">NADP</keyword>
<dbReference type="Pfam" id="PF02219">
    <property type="entry name" value="MTHFR"/>
    <property type="match status" value="1"/>
</dbReference>
<dbReference type="GO" id="GO:0004489">
    <property type="term" value="F:methylenetetrahydrofolate reductase [NAD(P)H] activity"/>
    <property type="evidence" value="ECO:0007669"/>
    <property type="project" value="InterPro"/>
</dbReference>
<dbReference type="PANTHER" id="PTHR45754">
    <property type="entry name" value="METHYLENETETRAHYDROFOLATE REDUCTASE"/>
    <property type="match status" value="1"/>
</dbReference>
<proteinExistence type="inferred from homology"/>
<evidence type="ECO:0000256" key="8">
    <source>
        <dbReference type="RuleBase" id="RU004254"/>
    </source>
</evidence>
<dbReference type="GO" id="GO:0035999">
    <property type="term" value="P:tetrahydrofolate interconversion"/>
    <property type="evidence" value="ECO:0007669"/>
    <property type="project" value="TreeGrafter"/>
</dbReference>
<dbReference type="Gene3D" id="3.20.20.220">
    <property type="match status" value="1"/>
</dbReference>
<dbReference type="NCBIfam" id="TIGR00677">
    <property type="entry name" value="fadh2_euk"/>
    <property type="match status" value="1"/>
</dbReference>
<evidence type="ECO:0000256" key="6">
    <source>
        <dbReference type="ARBA" id="ARBA00022857"/>
    </source>
</evidence>
<dbReference type="FunFam" id="3.20.20.220:FF:000002">
    <property type="entry name" value="Methylenetetrahydrofolate reductase"/>
    <property type="match status" value="1"/>
</dbReference>
<keyword evidence="7" id="KW-0560">Oxidoreductase</keyword>
<comment type="cofactor">
    <cofactor evidence="1">
        <name>FAD</name>
        <dbReference type="ChEBI" id="CHEBI:57692"/>
    </cofactor>
</comment>
<reference evidence="10" key="1">
    <citation type="submission" date="2021-06" db="EMBL/GenBank/DDBJ databases">
        <authorList>
            <consortium name="DOE Joint Genome Institute"/>
            <person name="Mondo S.J."/>
            <person name="Amses K.R."/>
            <person name="Simmons D.R."/>
            <person name="Longcore J.E."/>
            <person name="Seto K."/>
            <person name="Alves G.H."/>
            <person name="Bonds A.E."/>
            <person name="Quandt C.A."/>
            <person name="Davis W.J."/>
            <person name="Chang Y."/>
            <person name="Letcher P.M."/>
            <person name="Powell M.J."/>
            <person name="Kuo A."/>
            <person name="Labutti K."/>
            <person name="Pangilinan J."/>
            <person name="Andreopoulos W."/>
            <person name="Tritt A."/>
            <person name="Riley R."/>
            <person name="Hundley H."/>
            <person name="Johnson J."/>
            <person name="Lipzen A."/>
            <person name="Barry K."/>
            <person name="Berbee M.L."/>
            <person name="Buchler N.E."/>
            <person name="Grigoriev I.V."/>
            <person name="Spatafora J.W."/>
            <person name="Stajich J.E."/>
            <person name="James T.Y."/>
        </authorList>
    </citation>
    <scope>NUCLEOTIDE SEQUENCE</scope>
    <source>
        <strain evidence="10">AG</strain>
    </source>
</reference>
<sequence length="572" mass="63951">MKIIDKISQPREDGKPHYSFEYFPPKTEVGVANLYDRLGRMAQTQPAFISCTWGAGGATAERTIGLCATAQSVYGIETLMHLTCTNMGKDKVDEALKQAKDAGIQNILALRGDPPRGQEYWSPCDDGFCHAIDLVRYIRQQYGDYFCIGIAGYPEGHVDSQDKGQDIVYLKEKVEAGADFIVTQLFYDVDSFVHWQKQCRDAGISVPIVPGVMPIQSHQAFRRIINLCNTKVPPHILEDMNEIKADDQAVKDYGVKLATSIVSELYHKYHINCFHFSTLNLEKSVRLVLQDLDFLPKGIQNSTAQQLLNGKSTKSTALLAEAHRAETWDEFPNGRYGDSRSPAFGDNTYGAGVAQPTSKASAKWGYPTSPSDIASLFIAYISGELQSLPWCDEALQIETDAIRKSLSTLNKAGLWTVSSQPSVNGAPSDDPMFGWGPRGGYVYQKEFIEFFVTSDKLPALLRQLAKDPFITYYAANRAGDSKTNVDDRDSQNAVTWGVFPGKEIVQPTIIEQVSFDAWRVEAFELWTEWEQQYSPESESRNLLKHLGDDTWLFNVVHNDFQNPGKLFEVILG</sequence>
<accession>A0AAD5HHN9</accession>
<dbReference type="GO" id="GO:0005829">
    <property type="term" value="C:cytosol"/>
    <property type="evidence" value="ECO:0007669"/>
    <property type="project" value="TreeGrafter"/>
</dbReference>
<keyword evidence="4" id="KW-0285">Flavoprotein</keyword>
<evidence type="ECO:0000256" key="2">
    <source>
        <dbReference type="ARBA" id="ARBA00004777"/>
    </source>
</evidence>
<protein>
    <recommendedName>
        <fullName evidence="9">MTHFR SAM-binding regulatory domain-containing protein</fullName>
    </recommendedName>
</protein>